<dbReference type="RefSeq" id="WP_184309023.1">
    <property type="nucleotide sequence ID" value="NZ_JACHXU010000030.1"/>
</dbReference>
<feature type="region of interest" description="Disordered" evidence="1">
    <location>
        <begin position="212"/>
        <end position="236"/>
    </location>
</feature>
<sequence>MLQKHGFSIVLATAAVFQVMAPGDMAPVVATATAGWPIVENAPLSHSFAAPQYPPLPEGAILLETVASPTNPIDQVTELLNAIDRARGELNPDTLPDLVRAEAEVVTRMAAVESYFERSTNSSNKSAWLRYLTMGPLMEAIENEESIARRGRPAVELESRLRGIHTGLELAPLVNLRTAVQHYIAALRYSDPKRGLASINKQLDALSDLFAPEETSEKGATSESSEPIRSPRPLSELSAEDVAQLERLLGGLSDANQATALVSQIRSHFSKPNLRGWVDGRTITDALSRPINNPNDVNDCILGTRMLGRARITGHVTSQLLPSDQYVRLMVRMDGTFTSTARGFHKPITLDTTGLGKVYAARQFAITEKGITLGETIATADLSTQIRRINHPLKLVRKIALRKAAEQRPLAEAISSNKLRDQTLEGFDEQTAEAAKREFPSIDEAITPWFLRLDFPTLTRSIGSTSEAVYSRANLQRPFGLAALAEPPPLASIRSVDGEGVHPGGYFSAVQVHQSVLDNTIVNLLAGQTLSPAKINELVAALGIPIPAQVTSSPAIKAAVTSSGVEPLDLDIDDLSVDDVVEAVAEAEPPEEFEVDLHDFRPVFVEAVDQSLRIGLRGTRFSQGDREISRTLEVAATYRPVISDEEMWLIRDEEVDLSFPGTRRLTISQTAIKTNMEKSFNDLFPKELLHRSFPMPPSVKLPTLAGRVLKVSAIDFTDGWISIALR</sequence>
<proteinExistence type="predicted"/>
<name>A0A7W5H9D8_9BACT</name>
<accession>A0A7W5H9D8</accession>
<feature type="compositionally biased region" description="Low complexity" evidence="1">
    <location>
        <begin position="222"/>
        <end position="236"/>
    </location>
</feature>
<dbReference type="AlphaFoldDB" id="A0A7W5H9D8"/>
<evidence type="ECO:0000256" key="1">
    <source>
        <dbReference type="SAM" id="MobiDB-lite"/>
    </source>
</evidence>
<evidence type="ECO:0000313" key="3">
    <source>
        <dbReference type="Proteomes" id="UP000536179"/>
    </source>
</evidence>
<evidence type="ECO:0000313" key="2">
    <source>
        <dbReference type="EMBL" id="MBB3209995.1"/>
    </source>
</evidence>
<reference evidence="2 3" key="1">
    <citation type="submission" date="2020-08" db="EMBL/GenBank/DDBJ databases">
        <title>Genomic Encyclopedia of Type Strains, Phase III (KMG-III): the genomes of soil and plant-associated and newly described type strains.</title>
        <authorList>
            <person name="Whitman W."/>
        </authorList>
    </citation>
    <scope>NUCLEOTIDE SEQUENCE [LARGE SCALE GENOMIC DNA]</scope>
    <source>
        <strain evidence="2 3">CECT 8075</strain>
    </source>
</reference>
<organism evidence="2 3">
    <name type="scientific">Aporhodopirellula rubra</name>
    <dbReference type="NCBI Taxonomy" id="980271"/>
    <lineage>
        <taxon>Bacteria</taxon>
        <taxon>Pseudomonadati</taxon>
        <taxon>Planctomycetota</taxon>
        <taxon>Planctomycetia</taxon>
        <taxon>Pirellulales</taxon>
        <taxon>Pirellulaceae</taxon>
        <taxon>Aporhodopirellula</taxon>
    </lineage>
</organism>
<comment type="caution">
    <text evidence="2">The sequence shown here is derived from an EMBL/GenBank/DDBJ whole genome shotgun (WGS) entry which is preliminary data.</text>
</comment>
<dbReference type="Proteomes" id="UP000536179">
    <property type="component" value="Unassembled WGS sequence"/>
</dbReference>
<dbReference type="EMBL" id="JACHXU010000030">
    <property type="protein sequence ID" value="MBB3209995.1"/>
    <property type="molecule type" value="Genomic_DNA"/>
</dbReference>
<gene>
    <name evidence="2" type="ORF">FHS27_005841</name>
</gene>
<keyword evidence="3" id="KW-1185">Reference proteome</keyword>
<protein>
    <submittedName>
        <fullName evidence="2">Uncharacterized protein</fullName>
    </submittedName>
</protein>